<accession>A0ABP1RIS7</accession>
<evidence type="ECO:0000256" key="1">
    <source>
        <dbReference type="SAM" id="SignalP"/>
    </source>
</evidence>
<sequence>MMRKLSFALIFSTLCTIVLATVSGITFNNISCYRYALADGIDSDTIGDFYTLDGSCESENKINRSFIVNCQDWYEYSKNWSSQLSQNGMKETRVTFSCIKRTYDGWLTSSGKKARVTLRSCVGLFDSSDALPDGCYRYLNRNSKIEAADQHVISDFDSDSKVDVCICNTNECNGAIRWMPWRCISITLIIMFIISVRFS</sequence>
<keyword evidence="3" id="KW-1185">Reference proteome</keyword>
<proteinExistence type="predicted"/>
<keyword evidence="1" id="KW-0732">Signal</keyword>
<dbReference type="EMBL" id="CAXLJM020000075">
    <property type="protein sequence ID" value="CAL8128935.1"/>
    <property type="molecule type" value="Genomic_DNA"/>
</dbReference>
<evidence type="ECO:0000313" key="2">
    <source>
        <dbReference type="EMBL" id="CAL8128935.1"/>
    </source>
</evidence>
<feature type="chain" id="PRO_5045987156" description="Protein quiver" evidence="1">
    <location>
        <begin position="21"/>
        <end position="199"/>
    </location>
</feature>
<reference evidence="2 3" key="1">
    <citation type="submission" date="2024-08" db="EMBL/GenBank/DDBJ databases">
        <authorList>
            <person name="Cucini C."/>
            <person name="Frati F."/>
        </authorList>
    </citation>
    <scope>NUCLEOTIDE SEQUENCE [LARGE SCALE GENOMIC DNA]</scope>
</reference>
<gene>
    <name evidence="2" type="ORF">ODALV1_LOCUS22695</name>
</gene>
<protein>
    <recommendedName>
        <fullName evidence="4">Protein quiver</fullName>
    </recommendedName>
</protein>
<evidence type="ECO:0008006" key="4">
    <source>
        <dbReference type="Google" id="ProtNLM"/>
    </source>
</evidence>
<name>A0ABP1RIS7_9HEXA</name>
<dbReference type="Proteomes" id="UP001642540">
    <property type="component" value="Unassembled WGS sequence"/>
</dbReference>
<feature type="signal peptide" evidence="1">
    <location>
        <begin position="1"/>
        <end position="20"/>
    </location>
</feature>
<comment type="caution">
    <text evidence="2">The sequence shown here is derived from an EMBL/GenBank/DDBJ whole genome shotgun (WGS) entry which is preliminary data.</text>
</comment>
<organism evidence="2 3">
    <name type="scientific">Orchesella dallaii</name>
    <dbReference type="NCBI Taxonomy" id="48710"/>
    <lineage>
        <taxon>Eukaryota</taxon>
        <taxon>Metazoa</taxon>
        <taxon>Ecdysozoa</taxon>
        <taxon>Arthropoda</taxon>
        <taxon>Hexapoda</taxon>
        <taxon>Collembola</taxon>
        <taxon>Entomobryomorpha</taxon>
        <taxon>Entomobryoidea</taxon>
        <taxon>Orchesellidae</taxon>
        <taxon>Orchesellinae</taxon>
        <taxon>Orchesella</taxon>
    </lineage>
</organism>
<evidence type="ECO:0000313" key="3">
    <source>
        <dbReference type="Proteomes" id="UP001642540"/>
    </source>
</evidence>